<organism evidence="1 2">
    <name type="scientific">Meloidogyne hapla</name>
    <name type="common">Root-knot nematode worm</name>
    <dbReference type="NCBI Taxonomy" id="6305"/>
    <lineage>
        <taxon>Eukaryota</taxon>
        <taxon>Metazoa</taxon>
        <taxon>Ecdysozoa</taxon>
        <taxon>Nematoda</taxon>
        <taxon>Chromadorea</taxon>
        <taxon>Rhabditida</taxon>
        <taxon>Tylenchina</taxon>
        <taxon>Tylenchomorpha</taxon>
        <taxon>Tylenchoidea</taxon>
        <taxon>Meloidogynidae</taxon>
        <taxon>Meloidogyninae</taxon>
        <taxon>Meloidogyne</taxon>
    </lineage>
</organism>
<proteinExistence type="predicted"/>
<sequence length="139" mass="15631">MNQLQRLFTLTDKRMDTLQSKISTISNSHESLTELSVRLTFCFSGLHNLAFRVAATSTTFSSNLKEIIDGWFSIKREEGLLSEMSAASSMVAKVKEIISLLTGVNEQIFVGIEEMDAETLEYTKKQLQLMLSSTQHFVS</sequence>
<accession>A0A1I8BAZ5</accession>
<dbReference type="Proteomes" id="UP000095281">
    <property type="component" value="Unplaced"/>
</dbReference>
<reference evidence="2" key="1">
    <citation type="submission" date="2016-11" db="UniProtKB">
        <authorList>
            <consortium name="WormBaseParasite"/>
        </authorList>
    </citation>
    <scope>IDENTIFICATION</scope>
</reference>
<evidence type="ECO:0000313" key="2">
    <source>
        <dbReference type="WBParaSite" id="MhA1_Contig1791.frz3.gene2"/>
    </source>
</evidence>
<keyword evidence="1" id="KW-1185">Reference proteome</keyword>
<dbReference type="AlphaFoldDB" id="A0A1I8BAZ5"/>
<protein>
    <submittedName>
        <fullName evidence="2">Chemotaxis protein</fullName>
    </submittedName>
</protein>
<evidence type="ECO:0000313" key="1">
    <source>
        <dbReference type="Proteomes" id="UP000095281"/>
    </source>
</evidence>
<dbReference type="WBParaSite" id="MhA1_Contig1791.frz3.gene2">
    <property type="protein sequence ID" value="MhA1_Contig1791.frz3.gene2"/>
    <property type="gene ID" value="MhA1_Contig1791.frz3.gene2"/>
</dbReference>
<name>A0A1I8BAZ5_MELHA</name>